<name>A0ABT9JWY4_9PROT</name>
<dbReference type="RefSeq" id="WP_306390252.1">
    <property type="nucleotide sequence ID" value="NZ_JAVCAP010000026.1"/>
</dbReference>
<organism evidence="1 2">
    <name type="scientific">Methylophilus aquaticus</name>
    <dbReference type="NCBI Taxonomy" id="1971610"/>
    <lineage>
        <taxon>Bacteria</taxon>
        <taxon>Pseudomonadati</taxon>
        <taxon>Pseudomonadota</taxon>
        <taxon>Betaproteobacteria</taxon>
        <taxon>Nitrosomonadales</taxon>
        <taxon>Methylophilaceae</taxon>
        <taxon>Methylophilus</taxon>
    </lineage>
</organism>
<evidence type="ECO:0000313" key="2">
    <source>
        <dbReference type="Proteomes" id="UP001225906"/>
    </source>
</evidence>
<dbReference type="Proteomes" id="UP001225906">
    <property type="component" value="Unassembled WGS sequence"/>
</dbReference>
<evidence type="ECO:0000313" key="1">
    <source>
        <dbReference type="EMBL" id="MDP8568525.1"/>
    </source>
</evidence>
<proteinExistence type="predicted"/>
<gene>
    <name evidence="1" type="ORF">Q9291_11760</name>
</gene>
<comment type="caution">
    <text evidence="1">The sequence shown here is derived from an EMBL/GenBank/DDBJ whole genome shotgun (WGS) entry which is preliminary data.</text>
</comment>
<keyword evidence="2" id="KW-1185">Reference proteome</keyword>
<protein>
    <recommendedName>
        <fullName evidence="3">Cytoplasmic protein</fullName>
    </recommendedName>
</protein>
<accession>A0ABT9JWY4</accession>
<evidence type="ECO:0008006" key="3">
    <source>
        <dbReference type="Google" id="ProtNLM"/>
    </source>
</evidence>
<reference evidence="2" key="1">
    <citation type="journal article" date="2019" name="Int. J. Syst. Evol. Microbiol.">
        <title>The Global Catalogue of Microorganisms (GCM) 10K type strain sequencing project: providing services to taxonomists for standard genome sequencing and annotation.</title>
        <authorList>
            <consortium name="The Broad Institute Genomics Platform"/>
            <consortium name="The Broad Institute Genome Sequencing Center for Infectious Disease"/>
            <person name="Wu L."/>
            <person name="Ma J."/>
        </authorList>
    </citation>
    <scope>NUCLEOTIDE SEQUENCE [LARGE SCALE GENOMIC DNA]</scope>
    <source>
        <strain evidence="2">VKM B-3159</strain>
    </source>
</reference>
<sequence length="84" mass="9671">MSARYRIVVWKNFRFWCKVDMHGPIAKEAMKEMISLLSTQSGYSVELQVSHEDKRILETSPSGIRLLAVEPIFTTVEVNSLEQN</sequence>
<dbReference type="EMBL" id="JAVCAP010000026">
    <property type="protein sequence ID" value="MDP8568525.1"/>
    <property type="molecule type" value="Genomic_DNA"/>
</dbReference>